<dbReference type="RefSeq" id="WP_167499011.1">
    <property type="nucleotide sequence ID" value="NZ_RKHY01000001.1"/>
</dbReference>
<dbReference type="GeneID" id="301849296"/>
<comment type="caution">
    <text evidence="1">The sequence shown here is derived from an EMBL/GenBank/DDBJ whole genome shotgun (WGS) entry which is preliminary data.</text>
</comment>
<accession>A0A3N2GT97</accession>
<dbReference type="EMBL" id="RKHY01000001">
    <property type="protein sequence ID" value="ROS39793.1"/>
    <property type="molecule type" value="Genomic_DNA"/>
</dbReference>
<keyword evidence="2" id="KW-1185">Reference proteome</keyword>
<evidence type="ECO:0000313" key="2">
    <source>
        <dbReference type="Proteomes" id="UP000274843"/>
    </source>
</evidence>
<organism evidence="1 2">
    <name type="scientific">Amycolatopsis thermoflava</name>
    <dbReference type="NCBI Taxonomy" id="84480"/>
    <lineage>
        <taxon>Bacteria</taxon>
        <taxon>Bacillati</taxon>
        <taxon>Actinomycetota</taxon>
        <taxon>Actinomycetes</taxon>
        <taxon>Pseudonocardiales</taxon>
        <taxon>Pseudonocardiaceae</taxon>
        <taxon>Amycolatopsis</taxon>
        <taxon>Amycolatopsis methanolica group</taxon>
    </lineage>
</organism>
<proteinExistence type="predicted"/>
<sequence length="69" mass="7330">MRRNPFALLVTPSDGAPVATHLPVVFPARLGRRGAAGALPSDVRARVRDDVGGELADLMLRYDGPPAPR</sequence>
<protein>
    <submittedName>
        <fullName evidence="1">Uncharacterized protein</fullName>
    </submittedName>
</protein>
<evidence type="ECO:0000313" key="1">
    <source>
        <dbReference type="EMBL" id="ROS39793.1"/>
    </source>
</evidence>
<name>A0A3N2GT97_9PSEU</name>
<dbReference type="AlphaFoldDB" id="A0A3N2GT97"/>
<dbReference type="Proteomes" id="UP000274843">
    <property type="component" value="Unassembled WGS sequence"/>
</dbReference>
<reference evidence="1 2" key="1">
    <citation type="submission" date="2018-11" db="EMBL/GenBank/DDBJ databases">
        <title>Sequencing the genomes of 1000 actinobacteria strains.</title>
        <authorList>
            <person name="Klenk H.-P."/>
        </authorList>
    </citation>
    <scope>NUCLEOTIDE SEQUENCE [LARGE SCALE GENOMIC DNA]</scope>
    <source>
        <strain evidence="1 2">DSM 44348</strain>
    </source>
</reference>
<gene>
    <name evidence="1" type="ORF">EDD35_2107</name>
</gene>